<accession>A0A934WTL1</accession>
<evidence type="ECO:0000313" key="2">
    <source>
        <dbReference type="EMBL" id="MBK6089620.1"/>
    </source>
</evidence>
<organism evidence="2 3">
    <name type="scientific">Ruminococcus difficilis</name>
    <dbReference type="NCBI Taxonomy" id="2763069"/>
    <lineage>
        <taxon>Bacteria</taxon>
        <taxon>Bacillati</taxon>
        <taxon>Bacillota</taxon>
        <taxon>Clostridia</taxon>
        <taxon>Eubacteriales</taxon>
        <taxon>Oscillospiraceae</taxon>
        <taxon>Ruminococcus</taxon>
    </lineage>
</organism>
<dbReference type="InterPro" id="IPR016571">
    <property type="entry name" value="Spore_coat_assembly_CotJB"/>
</dbReference>
<keyword evidence="2" id="KW-0946">Virion</keyword>
<name>A0A934WTL1_9FIRM</name>
<dbReference type="InterPro" id="IPR024207">
    <property type="entry name" value="CotJB_dom"/>
</dbReference>
<dbReference type="RefSeq" id="WP_201428328.1">
    <property type="nucleotide sequence ID" value="NZ_JAEQMG010000145.1"/>
</dbReference>
<comment type="caution">
    <text evidence="2">The sequence shown here is derived from an EMBL/GenBank/DDBJ whole genome shotgun (WGS) entry which is preliminary data.</text>
</comment>
<dbReference type="EMBL" id="JAEQMG010000145">
    <property type="protein sequence ID" value="MBK6089620.1"/>
    <property type="molecule type" value="Genomic_DNA"/>
</dbReference>
<keyword evidence="2" id="KW-0167">Capsid protein</keyword>
<proteinExistence type="predicted"/>
<protein>
    <submittedName>
        <fullName evidence="2">Spore coat protein CotJB</fullName>
    </submittedName>
</protein>
<feature type="domain" description="Protein CotJB" evidence="1">
    <location>
        <begin position="6"/>
        <end position="79"/>
    </location>
</feature>
<dbReference type="Proteomes" id="UP000633365">
    <property type="component" value="Unassembled WGS sequence"/>
</dbReference>
<reference evidence="2" key="1">
    <citation type="submission" date="2021-01" db="EMBL/GenBank/DDBJ databases">
        <title>Genome public.</title>
        <authorList>
            <person name="Liu C."/>
            <person name="Sun Q."/>
        </authorList>
    </citation>
    <scope>NUCLEOTIDE SEQUENCE</scope>
    <source>
        <strain evidence="2">M6</strain>
    </source>
</reference>
<dbReference type="AlphaFoldDB" id="A0A934WTL1"/>
<evidence type="ECO:0000313" key="3">
    <source>
        <dbReference type="Proteomes" id="UP000633365"/>
    </source>
</evidence>
<gene>
    <name evidence="2" type="ORF">JKK62_13385</name>
</gene>
<keyword evidence="3" id="KW-1185">Reference proteome</keyword>
<dbReference type="Pfam" id="PF12652">
    <property type="entry name" value="CotJB"/>
    <property type="match status" value="1"/>
</dbReference>
<evidence type="ECO:0000259" key="1">
    <source>
        <dbReference type="Pfam" id="PF12652"/>
    </source>
</evidence>
<sequence length="82" mass="9535">MTERDMMLKKIGTLKFAVTDIDLFLDTHPGDAAMLKKREEYESQLEPLITQFEAQFGPLTKCENDANTWAWVKDPWPWDTEG</sequence>
<dbReference type="PIRSF" id="PIRSF010606">
    <property type="entry name" value="Spore_coat_CotJB"/>
    <property type="match status" value="1"/>
</dbReference>